<dbReference type="AlphaFoldDB" id="G2YP54"/>
<protein>
    <submittedName>
        <fullName evidence="2">Uncharacterized protein</fullName>
    </submittedName>
</protein>
<dbReference type="Proteomes" id="UP000008177">
    <property type="component" value="Unplaced contigs"/>
</dbReference>
<feature type="region of interest" description="Disordered" evidence="1">
    <location>
        <begin position="1"/>
        <end position="32"/>
    </location>
</feature>
<sequence>MNKWKSKHPSDLESVPNKKLKRFESKPSRSSRCRKKHLINGLLVMAR</sequence>
<dbReference type="HOGENOM" id="CLU_3175315_0_0_1"/>
<evidence type="ECO:0000313" key="3">
    <source>
        <dbReference type="Proteomes" id="UP000008177"/>
    </source>
</evidence>
<reference evidence="3" key="1">
    <citation type="journal article" date="2011" name="PLoS Genet.">
        <title>Genomic analysis of the necrotrophic fungal pathogens Sclerotinia sclerotiorum and Botrytis cinerea.</title>
        <authorList>
            <person name="Amselem J."/>
            <person name="Cuomo C.A."/>
            <person name="van Kan J.A."/>
            <person name="Viaud M."/>
            <person name="Benito E.P."/>
            <person name="Couloux A."/>
            <person name="Coutinho P.M."/>
            <person name="de Vries R.P."/>
            <person name="Dyer P.S."/>
            <person name="Fillinger S."/>
            <person name="Fournier E."/>
            <person name="Gout L."/>
            <person name="Hahn M."/>
            <person name="Kohn L."/>
            <person name="Lapalu N."/>
            <person name="Plummer K.M."/>
            <person name="Pradier J.M."/>
            <person name="Quevillon E."/>
            <person name="Sharon A."/>
            <person name="Simon A."/>
            <person name="ten Have A."/>
            <person name="Tudzynski B."/>
            <person name="Tudzynski P."/>
            <person name="Wincker P."/>
            <person name="Andrew M."/>
            <person name="Anthouard V."/>
            <person name="Beever R.E."/>
            <person name="Beffa R."/>
            <person name="Benoit I."/>
            <person name="Bouzid O."/>
            <person name="Brault B."/>
            <person name="Chen Z."/>
            <person name="Choquer M."/>
            <person name="Collemare J."/>
            <person name="Cotton P."/>
            <person name="Danchin E.G."/>
            <person name="Da Silva C."/>
            <person name="Gautier A."/>
            <person name="Giraud C."/>
            <person name="Giraud T."/>
            <person name="Gonzalez C."/>
            <person name="Grossetete S."/>
            <person name="Guldener U."/>
            <person name="Henrissat B."/>
            <person name="Howlett B.J."/>
            <person name="Kodira C."/>
            <person name="Kretschmer M."/>
            <person name="Lappartient A."/>
            <person name="Leroch M."/>
            <person name="Levis C."/>
            <person name="Mauceli E."/>
            <person name="Neuveglise C."/>
            <person name="Oeser B."/>
            <person name="Pearson M."/>
            <person name="Poulain J."/>
            <person name="Poussereau N."/>
            <person name="Quesneville H."/>
            <person name="Rascle C."/>
            <person name="Schumacher J."/>
            <person name="Segurens B."/>
            <person name="Sexton A."/>
            <person name="Silva E."/>
            <person name="Sirven C."/>
            <person name="Soanes D.M."/>
            <person name="Talbot N.J."/>
            <person name="Templeton M."/>
            <person name="Yandava C."/>
            <person name="Yarden O."/>
            <person name="Zeng Q."/>
            <person name="Rollins J.A."/>
            <person name="Lebrun M.H."/>
            <person name="Dickman M."/>
        </authorList>
    </citation>
    <scope>NUCLEOTIDE SEQUENCE [LARGE SCALE GENOMIC DNA]</scope>
    <source>
        <strain evidence="3">T4</strain>
    </source>
</reference>
<evidence type="ECO:0000256" key="1">
    <source>
        <dbReference type="SAM" id="MobiDB-lite"/>
    </source>
</evidence>
<evidence type="ECO:0000313" key="2">
    <source>
        <dbReference type="EMBL" id="CCD53402.1"/>
    </source>
</evidence>
<dbReference type="EMBL" id="FQ790347">
    <property type="protein sequence ID" value="CCD53402.1"/>
    <property type="molecule type" value="Genomic_DNA"/>
</dbReference>
<name>G2YP54_BOTF4</name>
<accession>G2YP54</accession>
<organism evidence="2 3">
    <name type="scientific">Botryotinia fuckeliana (strain T4)</name>
    <name type="common">Noble rot fungus</name>
    <name type="synonym">Botrytis cinerea</name>
    <dbReference type="NCBI Taxonomy" id="999810"/>
    <lineage>
        <taxon>Eukaryota</taxon>
        <taxon>Fungi</taxon>
        <taxon>Dikarya</taxon>
        <taxon>Ascomycota</taxon>
        <taxon>Pezizomycotina</taxon>
        <taxon>Leotiomycetes</taxon>
        <taxon>Helotiales</taxon>
        <taxon>Sclerotiniaceae</taxon>
        <taxon>Botrytis</taxon>
    </lineage>
</organism>
<gene>
    <name evidence="2" type="ORF">BofuT4_uP134470.1</name>
</gene>
<dbReference type="InParanoid" id="G2YP54"/>
<proteinExistence type="predicted"/>